<accession>A0ABP7MJG1</accession>
<sequence>MALLVAAVLQAGCAQPQRPARPVADIVLLGGTVHDGSADAPRQADVAVVGDRIAYVGPDAASRFRARRNLDVHGRIVAPGFIDPHTHPDRFIRSDDATQRLNAPWLFQGVTTVFIGSDGSGSPDITAQREWFASHGVGTNLAMHVGFGAVRSRVLGQDDRAPSAPELQQMRGLVASAMCEGAFGLSTGLFYAPQSFADTDEVVALAREAALRGGIYDTHQRDESSYGIGLLGSVREVLEIGRRAGIPVHFSHIKALGVDVQGQAADVIALIEQARASGQRVTADQYPWLASGTHMGAALLPRWAVDGGRKALLQRLQDDATRARIRGEMVDNLRRRGGADALLLTGSGWPWTGRTLDEMAREWDIDPVDAALRIISEGGERTGAQRAARSADQVASFNMRKDDVDLFMRQPWVITGSDGSNGHPRQYATFPEKYARYVKRDHVIGVDDFIRRSSGLSADILGLEDTGYLREGYFADIVVLDPGRYAPMADYVHPRELSRGVDHLLVNGQPAILDGKLTGTAAGRVRLHAPTPGTCP</sequence>
<dbReference type="InterPro" id="IPR011059">
    <property type="entry name" value="Metal-dep_hydrolase_composite"/>
</dbReference>
<evidence type="ECO:0000259" key="1">
    <source>
        <dbReference type="Pfam" id="PF07969"/>
    </source>
</evidence>
<dbReference type="InterPro" id="IPR023100">
    <property type="entry name" value="D-aminoacylase_insert_dom_sf"/>
</dbReference>
<dbReference type="PANTHER" id="PTHR11647">
    <property type="entry name" value="HYDRANTOINASE/DIHYDROPYRIMIDINASE FAMILY MEMBER"/>
    <property type="match status" value="1"/>
</dbReference>
<dbReference type="Gene3D" id="2.30.40.10">
    <property type="entry name" value="Urease, subunit C, domain 1"/>
    <property type="match status" value="2"/>
</dbReference>
<name>A0ABP7MJG1_9GAMM</name>
<dbReference type="InterPro" id="IPR013108">
    <property type="entry name" value="Amidohydro_3"/>
</dbReference>
<comment type="caution">
    <text evidence="2">The sequence shown here is derived from an EMBL/GenBank/DDBJ whole genome shotgun (WGS) entry which is preliminary data.</text>
</comment>
<dbReference type="InterPro" id="IPR032466">
    <property type="entry name" value="Metal_Hydrolase"/>
</dbReference>
<dbReference type="PANTHER" id="PTHR11647:SF1">
    <property type="entry name" value="COLLAPSIN RESPONSE MEDIATOR PROTEIN"/>
    <property type="match status" value="1"/>
</dbReference>
<feature type="domain" description="Amidohydrolase 3" evidence="1">
    <location>
        <begin position="71"/>
        <end position="510"/>
    </location>
</feature>
<proteinExistence type="predicted"/>
<dbReference type="SUPFAM" id="SSF51556">
    <property type="entry name" value="Metallo-dependent hydrolases"/>
    <property type="match status" value="1"/>
</dbReference>
<evidence type="ECO:0000313" key="3">
    <source>
        <dbReference type="Proteomes" id="UP001501727"/>
    </source>
</evidence>
<keyword evidence="3" id="KW-1185">Reference proteome</keyword>
<dbReference type="InterPro" id="IPR050378">
    <property type="entry name" value="Metallo-dep_Hydrolases_sf"/>
</dbReference>
<dbReference type="SUPFAM" id="SSF51338">
    <property type="entry name" value="Composite domain of metallo-dependent hydrolases"/>
    <property type="match status" value="1"/>
</dbReference>
<dbReference type="Proteomes" id="UP001501727">
    <property type="component" value="Unassembled WGS sequence"/>
</dbReference>
<organism evidence="2 3">
    <name type="scientific">Luteimonas lutimaris</name>
    <dbReference type="NCBI Taxonomy" id="698645"/>
    <lineage>
        <taxon>Bacteria</taxon>
        <taxon>Pseudomonadati</taxon>
        <taxon>Pseudomonadota</taxon>
        <taxon>Gammaproteobacteria</taxon>
        <taxon>Lysobacterales</taxon>
        <taxon>Lysobacteraceae</taxon>
        <taxon>Luteimonas</taxon>
    </lineage>
</organism>
<gene>
    <name evidence="2" type="ORF">GCM10022229_18070</name>
</gene>
<dbReference type="EMBL" id="BAAAZU010000008">
    <property type="protein sequence ID" value="GAA3924572.1"/>
    <property type="molecule type" value="Genomic_DNA"/>
</dbReference>
<dbReference type="Gene3D" id="3.30.1490.130">
    <property type="entry name" value="D-aminoacylase. Domain 3"/>
    <property type="match status" value="1"/>
</dbReference>
<dbReference type="Pfam" id="PF07969">
    <property type="entry name" value="Amidohydro_3"/>
    <property type="match status" value="1"/>
</dbReference>
<dbReference type="RefSeq" id="WP_344759658.1">
    <property type="nucleotide sequence ID" value="NZ_BAAAZU010000008.1"/>
</dbReference>
<dbReference type="Gene3D" id="3.20.20.140">
    <property type="entry name" value="Metal-dependent hydrolases"/>
    <property type="match status" value="2"/>
</dbReference>
<reference evidence="3" key="1">
    <citation type="journal article" date="2019" name="Int. J. Syst. Evol. Microbiol.">
        <title>The Global Catalogue of Microorganisms (GCM) 10K type strain sequencing project: providing services to taxonomists for standard genome sequencing and annotation.</title>
        <authorList>
            <consortium name="The Broad Institute Genomics Platform"/>
            <consortium name="The Broad Institute Genome Sequencing Center for Infectious Disease"/>
            <person name="Wu L."/>
            <person name="Ma J."/>
        </authorList>
    </citation>
    <scope>NUCLEOTIDE SEQUENCE [LARGE SCALE GENOMIC DNA]</scope>
    <source>
        <strain evidence="3">JCM 16916</strain>
    </source>
</reference>
<protein>
    <submittedName>
        <fullName evidence="2">D-aminoacylase</fullName>
    </submittedName>
</protein>
<evidence type="ECO:0000313" key="2">
    <source>
        <dbReference type="EMBL" id="GAA3924572.1"/>
    </source>
</evidence>